<evidence type="ECO:0000313" key="4">
    <source>
        <dbReference type="EMBL" id="MDQ0468825.1"/>
    </source>
</evidence>
<keyword evidence="4" id="KW-0489">Methyltransferase</keyword>
<dbReference type="InterPro" id="IPR000682">
    <property type="entry name" value="PCMT"/>
</dbReference>
<dbReference type="CDD" id="cd02440">
    <property type="entry name" value="AdoMet_MTases"/>
    <property type="match status" value="1"/>
</dbReference>
<proteinExistence type="inferred from homology"/>
<dbReference type="GO" id="GO:0004719">
    <property type="term" value="F:protein-L-isoaspartate (D-aspartate) O-methyltransferase activity"/>
    <property type="evidence" value="ECO:0007669"/>
    <property type="project" value="UniProtKB-EC"/>
</dbReference>
<comment type="caution">
    <text evidence="4">The sequence shown here is derived from an EMBL/GenBank/DDBJ whole genome shotgun (WGS) entry which is preliminary data.</text>
</comment>
<dbReference type="Gene3D" id="3.40.50.150">
    <property type="entry name" value="Vaccinia Virus protein VP39"/>
    <property type="match status" value="1"/>
</dbReference>
<accession>A0ABU0J5B5</accession>
<evidence type="ECO:0000256" key="3">
    <source>
        <dbReference type="ARBA" id="ARBA00030757"/>
    </source>
</evidence>
<dbReference type="RefSeq" id="WP_307270549.1">
    <property type="nucleotide sequence ID" value="NZ_JAUSVX010000002.1"/>
</dbReference>
<gene>
    <name evidence="4" type="ORF">QO011_001825</name>
</gene>
<evidence type="ECO:0000313" key="5">
    <source>
        <dbReference type="Proteomes" id="UP001242480"/>
    </source>
</evidence>
<keyword evidence="4" id="KW-0808">Transferase</keyword>
<protein>
    <recommendedName>
        <fullName evidence="2">Protein-L-isoaspartate O-methyltransferase</fullName>
    </recommendedName>
    <alternativeName>
        <fullName evidence="3">Protein L-isoaspartyl methyltransferase</fullName>
    </alternativeName>
</protein>
<organism evidence="4 5">
    <name type="scientific">Labrys wisconsinensis</name>
    <dbReference type="NCBI Taxonomy" id="425677"/>
    <lineage>
        <taxon>Bacteria</taxon>
        <taxon>Pseudomonadati</taxon>
        <taxon>Pseudomonadota</taxon>
        <taxon>Alphaproteobacteria</taxon>
        <taxon>Hyphomicrobiales</taxon>
        <taxon>Xanthobacteraceae</taxon>
        <taxon>Labrys</taxon>
    </lineage>
</organism>
<dbReference type="SUPFAM" id="SSF53335">
    <property type="entry name" value="S-adenosyl-L-methionine-dependent methyltransferases"/>
    <property type="match status" value="1"/>
</dbReference>
<reference evidence="4 5" key="1">
    <citation type="submission" date="2023-07" db="EMBL/GenBank/DDBJ databases">
        <title>Genomic Encyclopedia of Type Strains, Phase IV (KMG-IV): sequencing the most valuable type-strain genomes for metagenomic binning, comparative biology and taxonomic classification.</title>
        <authorList>
            <person name="Goeker M."/>
        </authorList>
    </citation>
    <scope>NUCLEOTIDE SEQUENCE [LARGE SCALE GENOMIC DNA]</scope>
    <source>
        <strain evidence="4 5">DSM 19619</strain>
    </source>
</reference>
<evidence type="ECO:0000256" key="2">
    <source>
        <dbReference type="ARBA" id="ARBA00013346"/>
    </source>
</evidence>
<comment type="similarity">
    <text evidence="1">Belongs to the methyltransferase superfamily. L-isoaspartyl/D-aspartyl protein methyltransferase family.</text>
</comment>
<sequence length="218" mass="22633">MIDTAQARRTMVDSQIRASDVTDARVLEAFLETPREAFLPADKQAIAYLDMDIPVGGAPLPRFAIEPAVLARLLQAARIGSADAVLDVGTGTGYSSAILARIAGRVVALESDAALAAEAKGRLAGLANVTVAIGPLEAGHAKDGPYDAIVLEGSVELVPDALFDQLAQNGRLVAVVGTGRSARATIYVKAGREVSGREAFDAALPPLPGFARPEVFAF</sequence>
<dbReference type="PANTHER" id="PTHR11579">
    <property type="entry name" value="PROTEIN-L-ISOASPARTATE O-METHYLTRANSFERASE"/>
    <property type="match status" value="1"/>
</dbReference>
<dbReference type="PANTHER" id="PTHR11579:SF18">
    <property type="entry name" value="PROTEIN-L-ISOASPARTATE O-METHYLTRANSFERASE"/>
    <property type="match status" value="1"/>
</dbReference>
<evidence type="ECO:0000256" key="1">
    <source>
        <dbReference type="ARBA" id="ARBA00005369"/>
    </source>
</evidence>
<dbReference type="Pfam" id="PF01135">
    <property type="entry name" value="PCMT"/>
    <property type="match status" value="1"/>
</dbReference>
<dbReference type="GO" id="GO:0032259">
    <property type="term" value="P:methylation"/>
    <property type="evidence" value="ECO:0007669"/>
    <property type="project" value="UniProtKB-KW"/>
</dbReference>
<dbReference type="InterPro" id="IPR029063">
    <property type="entry name" value="SAM-dependent_MTases_sf"/>
</dbReference>
<dbReference type="Proteomes" id="UP001242480">
    <property type="component" value="Unassembled WGS sequence"/>
</dbReference>
<keyword evidence="5" id="KW-1185">Reference proteome</keyword>
<dbReference type="EMBL" id="JAUSVX010000002">
    <property type="protein sequence ID" value="MDQ0468825.1"/>
    <property type="molecule type" value="Genomic_DNA"/>
</dbReference>
<name>A0ABU0J5B5_9HYPH</name>